<evidence type="ECO:0000313" key="1">
    <source>
        <dbReference type="EMBL" id="QJH93298.1"/>
    </source>
</evidence>
<reference evidence="1" key="1">
    <citation type="submission" date="2020-03" db="EMBL/GenBank/DDBJ databases">
        <title>The deep terrestrial virosphere.</title>
        <authorList>
            <person name="Holmfeldt K."/>
            <person name="Nilsson E."/>
            <person name="Simone D."/>
            <person name="Lopez-Fernandez M."/>
            <person name="Wu X."/>
            <person name="de Brujin I."/>
            <person name="Lundin D."/>
            <person name="Andersson A."/>
            <person name="Bertilsson S."/>
            <person name="Dopson M."/>
        </authorList>
    </citation>
    <scope>NUCLEOTIDE SEQUENCE</scope>
    <source>
        <strain evidence="1">MM171B04282</strain>
    </source>
</reference>
<sequence>MKKEDAWYWFTLGAAYMGSMEYPATVSGLFKSEQNNEVTRKEFEKRWKLKEAD</sequence>
<dbReference type="EMBL" id="MT143964">
    <property type="protein sequence ID" value="QJH93298.1"/>
    <property type="molecule type" value="Genomic_DNA"/>
</dbReference>
<gene>
    <name evidence="1" type="ORF">MM171B04282_0010</name>
</gene>
<dbReference type="AlphaFoldDB" id="A0A6M3X6J7"/>
<protein>
    <submittedName>
        <fullName evidence="1">Uncharacterized protein</fullName>
    </submittedName>
</protein>
<proteinExistence type="predicted"/>
<name>A0A6M3X6J7_9ZZZZ</name>
<accession>A0A6M3X6J7</accession>
<organism evidence="1">
    <name type="scientific">viral metagenome</name>
    <dbReference type="NCBI Taxonomy" id="1070528"/>
    <lineage>
        <taxon>unclassified sequences</taxon>
        <taxon>metagenomes</taxon>
        <taxon>organismal metagenomes</taxon>
    </lineage>
</organism>